<reference evidence="3" key="1">
    <citation type="submission" date="2014-03" db="EMBL/GenBank/DDBJ databases">
        <title>The Genome Sequence of Puccinia striiformis f. sp. tritici PST-78.</title>
        <authorList>
            <consortium name="The Broad Institute Genome Sequencing Platform"/>
            <person name="Cuomo C."/>
            <person name="Hulbert S."/>
            <person name="Chen X."/>
            <person name="Walker B."/>
            <person name="Young S.K."/>
            <person name="Zeng Q."/>
            <person name="Gargeya S."/>
            <person name="Fitzgerald M."/>
            <person name="Haas B."/>
            <person name="Abouelleil A."/>
            <person name="Alvarado L."/>
            <person name="Arachchi H.M."/>
            <person name="Berlin A.M."/>
            <person name="Chapman S.B."/>
            <person name="Goldberg J."/>
            <person name="Griggs A."/>
            <person name="Gujja S."/>
            <person name="Hansen M."/>
            <person name="Howarth C."/>
            <person name="Imamovic A."/>
            <person name="Larimer J."/>
            <person name="McCowan C."/>
            <person name="Montmayeur A."/>
            <person name="Murphy C."/>
            <person name="Neiman D."/>
            <person name="Pearson M."/>
            <person name="Priest M."/>
            <person name="Roberts A."/>
            <person name="Saif S."/>
            <person name="Shea T."/>
            <person name="Sisk P."/>
            <person name="Sykes S."/>
            <person name="Wortman J."/>
            <person name="Nusbaum C."/>
            <person name="Birren B."/>
        </authorList>
    </citation>
    <scope>NUCLEOTIDE SEQUENCE [LARGE SCALE GENOMIC DNA]</scope>
    <source>
        <strain evidence="3">race PST-78</strain>
    </source>
</reference>
<feature type="chain" id="PRO_5005549801" description="Secreted protein" evidence="1">
    <location>
        <begin position="17"/>
        <end position="91"/>
    </location>
</feature>
<keyword evidence="1" id="KW-0732">Signal</keyword>
<comment type="caution">
    <text evidence="2">The sequence shown here is derived from an EMBL/GenBank/DDBJ whole genome shotgun (WGS) entry which is preliminary data.</text>
</comment>
<proteinExistence type="predicted"/>
<evidence type="ECO:0000313" key="2">
    <source>
        <dbReference type="EMBL" id="KNE97210.1"/>
    </source>
</evidence>
<dbReference type="AlphaFoldDB" id="A0A0L0VD51"/>
<dbReference type="OrthoDB" id="2498277at2759"/>
<accession>A0A0L0VD51</accession>
<evidence type="ECO:0000313" key="3">
    <source>
        <dbReference type="Proteomes" id="UP000054564"/>
    </source>
</evidence>
<name>A0A0L0VD51_9BASI</name>
<keyword evidence="3" id="KW-1185">Reference proteome</keyword>
<organism evidence="2 3">
    <name type="scientific">Puccinia striiformis f. sp. tritici PST-78</name>
    <dbReference type="NCBI Taxonomy" id="1165861"/>
    <lineage>
        <taxon>Eukaryota</taxon>
        <taxon>Fungi</taxon>
        <taxon>Dikarya</taxon>
        <taxon>Basidiomycota</taxon>
        <taxon>Pucciniomycotina</taxon>
        <taxon>Pucciniomycetes</taxon>
        <taxon>Pucciniales</taxon>
        <taxon>Pucciniaceae</taxon>
        <taxon>Puccinia</taxon>
    </lineage>
</organism>
<evidence type="ECO:0008006" key="4">
    <source>
        <dbReference type="Google" id="ProtNLM"/>
    </source>
</evidence>
<feature type="signal peptide" evidence="1">
    <location>
        <begin position="1"/>
        <end position="16"/>
    </location>
</feature>
<dbReference type="Proteomes" id="UP000054564">
    <property type="component" value="Unassembled WGS sequence"/>
</dbReference>
<protein>
    <recommendedName>
        <fullName evidence="4">Secreted protein</fullName>
    </recommendedName>
</protein>
<dbReference type="EMBL" id="AJIL01000071">
    <property type="protein sequence ID" value="KNE97210.1"/>
    <property type="molecule type" value="Genomic_DNA"/>
</dbReference>
<gene>
    <name evidence="2" type="ORF">PSTG_09472</name>
</gene>
<sequence>MMRIGFILILFPVVFSKDILLKKRCDFVDDGLVRKDCGSMFTMEEFAAFLAKQAAEVAELAITNPCGLLTCSKRFKRDLDFQYSYADPTIH</sequence>
<evidence type="ECO:0000256" key="1">
    <source>
        <dbReference type="SAM" id="SignalP"/>
    </source>
</evidence>